<feature type="region of interest" description="Disordered" evidence="1">
    <location>
        <begin position="1"/>
        <end position="43"/>
    </location>
</feature>
<dbReference type="InParanoid" id="S8FW80"/>
<protein>
    <submittedName>
        <fullName evidence="2">Uncharacterized protein</fullName>
    </submittedName>
</protein>
<name>S8FW80_FOMSC</name>
<dbReference type="Proteomes" id="UP000015241">
    <property type="component" value="Unassembled WGS sequence"/>
</dbReference>
<evidence type="ECO:0000313" key="2">
    <source>
        <dbReference type="EMBL" id="EPT05366.1"/>
    </source>
</evidence>
<feature type="compositionally biased region" description="Basic and acidic residues" evidence="1">
    <location>
        <begin position="64"/>
        <end position="88"/>
    </location>
</feature>
<organism evidence="2 3">
    <name type="scientific">Fomitopsis schrenkii</name>
    <name type="common">Brown rot fungus</name>
    <dbReference type="NCBI Taxonomy" id="2126942"/>
    <lineage>
        <taxon>Eukaryota</taxon>
        <taxon>Fungi</taxon>
        <taxon>Dikarya</taxon>
        <taxon>Basidiomycota</taxon>
        <taxon>Agaricomycotina</taxon>
        <taxon>Agaricomycetes</taxon>
        <taxon>Polyporales</taxon>
        <taxon>Fomitopsis</taxon>
    </lineage>
</organism>
<sequence length="145" mass="16241">MSSVSPPSYINGYASPVPYAPVGSPPPATKPSTHSKPKPVNVFSNDGSFLERFQHIKKVSVTDLQRDEGEKKKQEEILERKRHFDERFKRRGKRPSPDATHSEPVTEPASKKQKVDAPLNQYEKEVKSYTASLKDVGTGVRPLVK</sequence>
<proteinExistence type="predicted"/>
<evidence type="ECO:0000313" key="3">
    <source>
        <dbReference type="Proteomes" id="UP000015241"/>
    </source>
</evidence>
<evidence type="ECO:0000256" key="1">
    <source>
        <dbReference type="SAM" id="MobiDB-lite"/>
    </source>
</evidence>
<accession>S8FW80</accession>
<feature type="region of interest" description="Disordered" evidence="1">
    <location>
        <begin position="63"/>
        <end position="121"/>
    </location>
</feature>
<dbReference type="AlphaFoldDB" id="S8FW80"/>
<keyword evidence="3" id="KW-1185">Reference proteome</keyword>
<dbReference type="EMBL" id="KE504124">
    <property type="protein sequence ID" value="EPT05366.1"/>
    <property type="molecule type" value="Genomic_DNA"/>
</dbReference>
<dbReference type="eggNOG" id="ENOG502SBEW">
    <property type="taxonomic scope" value="Eukaryota"/>
</dbReference>
<dbReference type="HOGENOM" id="CLU_128839_0_0_1"/>
<dbReference type="OrthoDB" id="5544050at2759"/>
<reference evidence="2 3" key="1">
    <citation type="journal article" date="2012" name="Science">
        <title>The Paleozoic origin of enzymatic lignin decomposition reconstructed from 31 fungal genomes.</title>
        <authorList>
            <person name="Floudas D."/>
            <person name="Binder M."/>
            <person name="Riley R."/>
            <person name="Barry K."/>
            <person name="Blanchette R.A."/>
            <person name="Henrissat B."/>
            <person name="Martinez A.T."/>
            <person name="Otillar R."/>
            <person name="Spatafora J.W."/>
            <person name="Yadav J.S."/>
            <person name="Aerts A."/>
            <person name="Benoit I."/>
            <person name="Boyd A."/>
            <person name="Carlson A."/>
            <person name="Copeland A."/>
            <person name="Coutinho P.M."/>
            <person name="de Vries R.P."/>
            <person name="Ferreira P."/>
            <person name="Findley K."/>
            <person name="Foster B."/>
            <person name="Gaskell J."/>
            <person name="Glotzer D."/>
            <person name="Gorecki P."/>
            <person name="Heitman J."/>
            <person name="Hesse C."/>
            <person name="Hori C."/>
            <person name="Igarashi K."/>
            <person name="Jurgens J.A."/>
            <person name="Kallen N."/>
            <person name="Kersten P."/>
            <person name="Kohler A."/>
            <person name="Kuees U."/>
            <person name="Kumar T.K.A."/>
            <person name="Kuo A."/>
            <person name="LaButti K."/>
            <person name="Larrondo L.F."/>
            <person name="Lindquist E."/>
            <person name="Ling A."/>
            <person name="Lombard V."/>
            <person name="Lucas S."/>
            <person name="Lundell T."/>
            <person name="Martin R."/>
            <person name="McLaughlin D.J."/>
            <person name="Morgenstern I."/>
            <person name="Morin E."/>
            <person name="Murat C."/>
            <person name="Nagy L.G."/>
            <person name="Nolan M."/>
            <person name="Ohm R.A."/>
            <person name="Patyshakuliyeva A."/>
            <person name="Rokas A."/>
            <person name="Ruiz-Duenas F.J."/>
            <person name="Sabat G."/>
            <person name="Salamov A."/>
            <person name="Samejima M."/>
            <person name="Schmutz J."/>
            <person name="Slot J.C."/>
            <person name="St John F."/>
            <person name="Stenlid J."/>
            <person name="Sun H."/>
            <person name="Sun S."/>
            <person name="Syed K."/>
            <person name="Tsang A."/>
            <person name="Wiebenga A."/>
            <person name="Young D."/>
            <person name="Pisabarro A."/>
            <person name="Eastwood D.C."/>
            <person name="Martin F."/>
            <person name="Cullen D."/>
            <person name="Grigoriev I.V."/>
            <person name="Hibbett D.S."/>
        </authorList>
    </citation>
    <scope>NUCLEOTIDE SEQUENCE</scope>
    <source>
        <strain evidence="3">FP-58527</strain>
    </source>
</reference>
<gene>
    <name evidence="2" type="ORF">FOMPIDRAFT_1111856</name>
</gene>